<name>A0ABP5YYI2_9ACTN</name>
<reference evidence="2" key="1">
    <citation type="journal article" date="2019" name="Int. J. Syst. Evol. Microbiol.">
        <title>The Global Catalogue of Microorganisms (GCM) 10K type strain sequencing project: providing services to taxonomists for standard genome sequencing and annotation.</title>
        <authorList>
            <consortium name="The Broad Institute Genomics Platform"/>
            <consortium name="The Broad Institute Genome Sequencing Center for Infectious Disease"/>
            <person name="Wu L."/>
            <person name="Ma J."/>
        </authorList>
    </citation>
    <scope>NUCLEOTIDE SEQUENCE [LARGE SCALE GENOMIC DNA]</scope>
    <source>
        <strain evidence="2">JCM 6307</strain>
    </source>
</reference>
<dbReference type="RefSeq" id="WP_344383194.1">
    <property type="nucleotide sequence ID" value="NZ_BAAATA010000011.1"/>
</dbReference>
<dbReference type="Proteomes" id="UP001501358">
    <property type="component" value="Unassembled WGS sequence"/>
</dbReference>
<comment type="caution">
    <text evidence="1">The sequence shown here is derived from an EMBL/GenBank/DDBJ whole genome shotgun (WGS) entry which is preliminary data.</text>
</comment>
<dbReference type="EMBL" id="BAAATA010000011">
    <property type="protein sequence ID" value="GAA2486811.1"/>
    <property type="molecule type" value="Genomic_DNA"/>
</dbReference>
<gene>
    <name evidence="1" type="ORF">GCM10010406_23690</name>
</gene>
<proteinExistence type="predicted"/>
<evidence type="ECO:0000313" key="2">
    <source>
        <dbReference type="Proteomes" id="UP001501358"/>
    </source>
</evidence>
<accession>A0ABP5YYI2</accession>
<protein>
    <submittedName>
        <fullName evidence="1">Uncharacterized protein</fullName>
    </submittedName>
</protein>
<evidence type="ECO:0000313" key="1">
    <source>
        <dbReference type="EMBL" id="GAA2486811.1"/>
    </source>
</evidence>
<keyword evidence="2" id="KW-1185">Reference proteome</keyword>
<organism evidence="1 2">
    <name type="scientific">Streptomyces thermolineatus</name>
    <dbReference type="NCBI Taxonomy" id="44033"/>
    <lineage>
        <taxon>Bacteria</taxon>
        <taxon>Bacillati</taxon>
        <taxon>Actinomycetota</taxon>
        <taxon>Actinomycetes</taxon>
        <taxon>Kitasatosporales</taxon>
        <taxon>Streptomycetaceae</taxon>
        <taxon>Streptomyces</taxon>
    </lineage>
</organism>
<sequence length="84" mass="9403">MSKEWKHWWMPALLVPVMGGFALYNARRVVEEITAPGIDWYELLPRTVAGIWFAGLTLACLERAITLLRVRSGTGRADGASDSR</sequence>